<evidence type="ECO:0000256" key="4">
    <source>
        <dbReference type="HAMAP-Rule" id="MF_01341"/>
    </source>
</evidence>
<name>A0A3D9LMJ3_9FLAO</name>
<accession>A0A3D9LMJ3</accession>
<gene>
    <name evidence="4" type="primary">rplO</name>
    <name evidence="8" type="ORF">DFQ09_10666</name>
</gene>
<dbReference type="Pfam" id="PF00828">
    <property type="entry name" value="Ribosomal_L27A"/>
    <property type="match status" value="1"/>
</dbReference>
<dbReference type="PANTHER" id="PTHR12934">
    <property type="entry name" value="50S RIBOSOMAL PROTEIN L15"/>
    <property type="match status" value="1"/>
</dbReference>
<feature type="domain" description="Large ribosomal subunit protein uL15/eL18" evidence="7">
    <location>
        <begin position="78"/>
        <end position="148"/>
    </location>
</feature>
<dbReference type="InterPro" id="IPR005749">
    <property type="entry name" value="Ribosomal_uL15_bac-type"/>
</dbReference>
<keyword evidence="4" id="KW-0694">RNA-binding</keyword>
<keyword evidence="9" id="KW-1185">Reference proteome</keyword>
<dbReference type="HAMAP" id="MF_01341">
    <property type="entry name" value="Ribosomal_uL15"/>
    <property type="match status" value="1"/>
</dbReference>
<dbReference type="AlphaFoldDB" id="A0A3D9LMJ3"/>
<keyword evidence="2 4" id="KW-0689">Ribosomal protein</keyword>
<evidence type="ECO:0000256" key="3">
    <source>
        <dbReference type="ARBA" id="ARBA00023274"/>
    </source>
</evidence>
<dbReference type="Proteomes" id="UP000256919">
    <property type="component" value="Unassembled WGS sequence"/>
</dbReference>
<dbReference type="PROSITE" id="PS00475">
    <property type="entry name" value="RIBOSOMAL_L15"/>
    <property type="match status" value="1"/>
</dbReference>
<dbReference type="GO" id="GO:0006412">
    <property type="term" value="P:translation"/>
    <property type="evidence" value="ECO:0007669"/>
    <property type="project" value="UniProtKB-UniRule"/>
</dbReference>
<dbReference type="InterPro" id="IPR021131">
    <property type="entry name" value="Ribosomal_uL15/eL18"/>
</dbReference>
<dbReference type="InterPro" id="IPR030878">
    <property type="entry name" value="Ribosomal_uL15"/>
</dbReference>
<evidence type="ECO:0000313" key="9">
    <source>
        <dbReference type="Proteomes" id="UP000256919"/>
    </source>
</evidence>
<dbReference type="InterPro" id="IPR001196">
    <property type="entry name" value="Ribosomal_uL15_CS"/>
</dbReference>
<comment type="function">
    <text evidence="4">Binds to the 23S rRNA.</text>
</comment>
<comment type="subunit">
    <text evidence="4">Part of the 50S ribosomal subunit.</text>
</comment>
<evidence type="ECO:0000256" key="2">
    <source>
        <dbReference type="ARBA" id="ARBA00022980"/>
    </source>
</evidence>
<feature type="region of interest" description="Disordered" evidence="6">
    <location>
        <begin position="1"/>
        <end position="52"/>
    </location>
</feature>
<dbReference type="RefSeq" id="WP_115811033.1">
    <property type="nucleotide sequence ID" value="NZ_JABFDI010000004.1"/>
</dbReference>
<keyword evidence="4" id="KW-0699">rRNA-binding</keyword>
<dbReference type="GO" id="GO:0019843">
    <property type="term" value="F:rRNA binding"/>
    <property type="evidence" value="ECO:0007669"/>
    <property type="project" value="UniProtKB-UniRule"/>
</dbReference>
<dbReference type="OrthoDB" id="9810293at2"/>
<dbReference type="GO" id="GO:0003735">
    <property type="term" value="F:structural constituent of ribosome"/>
    <property type="evidence" value="ECO:0007669"/>
    <property type="project" value="InterPro"/>
</dbReference>
<proteinExistence type="inferred from homology"/>
<protein>
    <recommendedName>
        <fullName evidence="4">Large ribosomal subunit protein uL15</fullName>
    </recommendedName>
</protein>
<feature type="compositionally biased region" description="Gly residues" evidence="6">
    <location>
        <begin position="22"/>
        <end position="32"/>
    </location>
</feature>
<comment type="caution">
    <text evidence="8">The sequence shown here is derived from an EMBL/GenBank/DDBJ whole genome shotgun (WGS) entry which is preliminary data.</text>
</comment>
<dbReference type="InterPro" id="IPR036227">
    <property type="entry name" value="Ribosomal_uL15/eL18_sf"/>
</dbReference>
<dbReference type="EMBL" id="QREI01000006">
    <property type="protein sequence ID" value="REE08599.1"/>
    <property type="molecule type" value="Genomic_DNA"/>
</dbReference>
<dbReference type="GO" id="GO:0022625">
    <property type="term" value="C:cytosolic large ribosomal subunit"/>
    <property type="evidence" value="ECO:0007669"/>
    <property type="project" value="TreeGrafter"/>
</dbReference>
<evidence type="ECO:0000259" key="7">
    <source>
        <dbReference type="Pfam" id="PF00828"/>
    </source>
</evidence>
<comment type="similarity">
    <text evidence="1 4 5">Belongs to the universal ribosomal protein uL15 family.</text>
</comment>
<dbReference type="SUPFAM" id="SSF52080">
    <property type="entry name" value="Ribosomal proteins L15p and L18e"/>
    <property type="match status" value="1"/>
</dbReference>
<evidence type="ECO:0000256" key="5">
    <source>
        <dbReference type="RuleBase" id="RU003888"/>
    </source>
</evidence>
<dbReference type="Gene3D" id="3.100.10.10">
    <property type="match status" value="1"/>
</dbReference>
<sequence length="150" mass="15961">MDLSNLKPAEGSVKNQGKRIGRGQGSGKGGTATRGHKGAKSRSGYSKKLGFEGGQMPLQRRVPKFGFTNINRIEYQGINLDTLQKLIDEKVIEDSVSFESFVTLGLAGKNELVKILGRGELKSKLTVTAHKFTATAKAAIEAAGGEAVTL</sequence>
<evidence type="ECO:0000313" key="8">
    <source>
        <dbReference type="EMBL" id="REE08599.1"/>
    </source>
</evidence>
<evidence type="ECO:0000256" key="1">
    <source>
        <dbReference type="ARBA" id="ARBA00007320"/>
    </source>
</evidence>
<dbReference type="NCBIfam" id="TIGR01071">
    <property type="entry name" value="rplO_bact"/>
    <property type="match status" value="1"/>
</dbReference>
<organism evidence="8 9">
    <name type="scientific">Winogradskyella pacifica</name>
    <dbReference type="NCBI Taxonomy" id="664642"/>
    <lineage>
        <taxon>Bacteria</taxon>
        <taxon>Pseudomonadati</taxon>
        <taxon>Bacteroidota</taxon>
        <taxon>Flavobacteriia</taxon>
        <taxon>Flavobacteriales</taxon>
        <taxon>Flavobacteriaceae</taxon>
        <taxon>Winogradskyella</taxon>
    </lineage>
</organism>
<dbReference type="PANTHER" id="PTHR12934:SF11">
    <property type="entry name" value="LARGE RIBOSOMAL SUBUNIT PROTEIN UL15M"/>
    <property type="match status" value="1"/>
</dbReference>
<keyword evidence="3 4" id="KW-0687">Ribonucleoprotein</keyword>
<reference evidence="8 9" key="1">
    <citation type="submission" date="2018-07" db="EMBL/GenBank/DDBJ databases">
        <title>Genomic Encyclopedia of Type Strains, Phase III (KMG-III): the genomes of soil and plant-associated and newly described type strains.</title>
        <authorList>
            <person name="Whitman W."/>
        </authorList>
    </citation>
    <scope>NUCLEOTIDE SEQUENCE [LARGE SCALE GENOMIC DNA]</scope>
    <source>
        <strain evidence="8 9">CECT 7948</strain>
    </source>
</reference>
<evidence type="ECO:0000256" key="6">
    <source>
        <dbReference type="SAM" id="MobiDB-lite"/>
    </source>
</evidence>